<dbReference type="PRINTS" id="PR00463">
    <property type="entry name" value="EP450I"/>
</dbReference>
<proteinExistence type="inferred from homology"/>
<dbReference type="OrthoDB" id="2789670at2759"/>
<comment type="similarity">
    <text evidence="1 7">Belongs to the cytochrome P450 family.</text>
</comment>
<dbReference type="PANTHER" id="PTHR47944:SF4">
    <property type="entry name" value="OS09G0441700 PROTEIN"/>
    <property type="match status" value="1"/>
</dbReference>
<dbReference type="CDD" id="cd20618">
    <property type="entry name" value="CYP71_clan"/>
    <property type="match status" value="1"/>
</dbReference>
<dbReference type="EMBL" id="JABFUD020000013">
    <property type="protein sequence ID" value="KAI5071004.1"/>
    <property type="molecule type" value="Genomic_DNA"/>
</dbReference>
<dbReference type="GO" id="GO:0020037">
    <property type="term" value="F:heme binding"/>
    <property type="evidence" value="ECO:0007669"/>
    <property type="project" value="InterPro"/>
</dbReference>
<evidence type="ECO:0000256" key="1">
    <source>
        <dbReference type="ARBA" id="ARBA00010617"/>
    </source>
</evidence>
<dbReference type="Pfam" id="PF00067">
    <property type="entry name" value="p450"/>
    <property type="match status" value="1"/>
</dbReference>
<dbReference type="GO" id="GO:0016705">
    <property type="term" value="F:oxidoreductase activity, acting on paired donors, with incorporation or reduction of molecular oxygen"/>
    <property type="evidence" value="ECO:0007669"/>
    <property type="project" value="InterPro"/>
</dbReference>
<keyword evidence="3 6" id="KW-0479">Metal-binding</keyword>
<dbReference type="Proteomes" id="UP000886520">
    <property type="component" value="Chromosome 13"/>
</dbReference>
<name>A0A9D4ZD92_ADICA</name>
<evidence type="ECO:0000256" key="5">
    <source>
        <dbReference type="ARBA" id="ARBA00023004"/>
    </source>
</evidence>
<evidence type="ECO:0000256" key="4">
    <source>
        <dbReference type="ARBA" id="ARBA00023002"/>
    </source>
</evidence>
<evidence type="ECO:0000256" key="6">
    <source>
        <dbReference type="PIRSR" id="PIRSR602401-1"/>
    </source>
</evidence>
<dbReference type="AlphaFoldDB" id="A0A9D4ZD92"/>
<comment type="caution">
    <text evidence="8">The sequence shown here is derived from an EMBL/GenBank/DDBJ whole genome shotgun (WGS) entry which is preliminary data.</text>
</comment>
<feature type="binding site" description="axial binding residue" evidence="6">
    <location>
        <position position="432"/>
    </location>
    <ligand>
        <name>heme</name>
        <dbReference type="ChEBI" id="CHEBI:30413"/>
    </ligand>
    <ligandPart>
        <name>Fe</name>
        <dbReference type="ChEBI" id="CHEBI:18248"/>
    </ligandPart>
</feature>
<dbReference type="GO" id="GO:0004497">
    <property type="term" value="F:monooxygenase activity"/>
    <property type="evidence" value="ECO:0007669"/>
    <property type="project" value="UniProtKB-KW"/>
</dbReference>
<evidence type="ECO:0008006" key="10">
    <source>
        <dbReference type="Google" id="ProtNLM"/>
    </source>
</evidence>
<evidence type="ECO:0000256" key="7">
    <source>
        <dbReference type="RuleBase" id="RU000461"/>
    </source>
</evidence>
<keyword evidence="7" id="KW-0503">Monooxygenase</keyword>
<evidence type="ECO:0000313" key="8">
    <source>
        <dbReference type="EMBL" id="KAI5071004.1"/>
    </source>
</evidence>
<dbReference type="InterPro" id="IPR017972">
    <property type="entry name" value="Cyt_P450_CS"/>
</dbReference>
<dbReference type="GO" id="GO:0005506">
    <property type="term" value="F:iron ion binding"/>
    <property type="evidence" value="ECO:0007669"/>
    <property type="project" value="InterPro"/>
</dbReference>
<dbReference type="Gene3D" id="1.10.630.10">
    <property type="entry name" value="Cytochrome P450"/>
    <property type="match status" value="1"/>
</dbReference>
<accession>A0A9D4ZD92</accession>
<protein>
    <recommendedName>
        <fullName evidence="10">Cytochrome P450</fullName>
    </recommendedName>
</protein>
<dbReference type="InterPro" id="IPR036396">
    <property type="entry name" value="Cyt_P450_sf"/>
</dbReference>
<keyword evidence="5 6" id="KW-0408">Iron</keyword>
<evidence type="ECO:0000313" key="9">
    <source>
        <dbReference type="Proteomes" id="UP000886520"/>
    </source>
</evidence>
<dbReference type="GO" id="GO:0044550">
    <property type="term" value="P:secondary metabolite biosynthetic process"/>
    <property type="evidence" value="ECO:0007669"/>
    <property type="project" value="UniProtKB-ARBA"/>
</dbReference>
<keyword evidence="9" id="KW-1185">Reference proteome</keyword>
<keyword evidence="2 6" id="KW-0349">Heme</keyword>
<keyword evidence="4 7" id="KW-0560">Oxidoreductase</keyword>
<gene>
    <name evidence="8" type="ORF">GOP47_0013255</name>
</gene>
<organism evidence="8 9">
    <name type="scientific">Adiantum capillus-veneris</name>
    <name type="common">Maidenhair fern</name>
    <dbReference type="NCBI Taxonomy" id="13818"/>
    <lineage>
        <taxon>Eukaryota</taxon>
        <taxon>Viridiplantae</taxon>
        <taxon>Streptophyta</taxon>
        <taxon>Embryophyta</taxon>
        <taxon>Tracheophyta</taxon>
        <taxon>Polypodiopsida</taxon>
        <taxon>Polypodiidae</taxon>
        <taxon>Polypodiales</taxon>
        <taxon>Pteridineae</taxon>
        <taxon>Pteridaceae</taxon>
        <taxon>Vittarioideae</taxon>
        <taxon>Adiantum</taxon>
    </lineage>
</organism>
<dbReference type="InterPro" id="IPR002401">
    <property type="entry name" value="Cyt_P450_E_grp-I"/>
</dbReference>
<dbReference type="SUPFAM" id="SSF48264">
    <property type="entry name" value="Cytochrome P450"/>
    <property type="match status" value="1"/>
</dbReference>
<dbReference type="PRINTS" id="PR00385">
    <property type="entry name" value="P450"/>
</dbReference>
<evidence type="ECO:0000256" key="3">
    <source>
        <dbReference type="ARBA" id="ARBA00022723"/>
    </source>
</evidence>
<dbReference type="PROSITE" id="PS00086">
    <property type="entry name" value="CYTOCHROME_P450"/>
    <property type="match status" value="1"/>
</dbReference>
<dbReference type="PANTHER" id="PTHR47944">
    <property type="entry name" value="CYTOCHROME P450 98A9"/>
    <property type="match status" value="1"/>
</dbReference>
<evidence type="ECO:0000256" key="2">
    <source>
        <dbReference type="ARBA" id="ARBA00022617"/>
    </source>
</evidence>
<comment type="cofactor">
    <cofactor evidence="6">
        <name>heme</name>
        <dbReference type="ChEBI" id="CHEBI:30413"/>
    </cofactor>
</comment>
<sequence>MVALLIARQSNAKHSKSNKRLPPRPPGLPLIGHLHLLGKNPHQSFYELSKKYGPLMALRLGSVPILVASSPAMAKQILQTHDSTFANRVRSIASECSVYGGASGITFSDAGHYWRSLRQLCAMQFFNAKRIESFQHVRTTEVQRLVRSVMVEAKVGKSSEIRQKLQTTTNNIVSIMFLGRPLNEISAHGESKHGSMVHLVIEALHLLGKFNVSDLMPWLACMDLQGVASHAKQTGLRMRVAFQTVIDHRRELRNGMYEPPQDFLDILLADPKISDDDIQAMFLDMFGGGSDTSSSLTEWALAELLANPEAMRRVEEEVTTVVGEERPVEEADLPSLPFLQAVAKETMRLHPVLPFLVPHRASHACNVAGYEVAAGTHVFVNTWAISRDPKAWPGHPHPTLQFCPDRFLDDHTSPDIGLQFHFLPFGSGRRTCPGSSLGLLHFHLLLASLLHAFHWTCSSSSSPPDLSERFGIVMTKATPLVALATPKPPAKFYYG</sequence>
<reference evidence="8" key="1">
    <citation type="submission" date="2021-01" db="EMBL/GenBank/DDBJ databases">
        <title>Adiantum capillus-veneris genome.</title>
        <authorList>
            <person name="Fang Y."/>
            <person name="Liao Q."/>
        </authorList>
    </citation>
    <scope>NUCLEOTIDE SEQUENCE</scope>
    <source>
        <strain evidence="8">H3</strain>
        <tissue evidence="8">Leaf</tissue>
    </source>
</reference>
<dbReference type="InterPro" id="IPR001128">
    <property type="entry name" value="Cyt_P450"/>
</dbReference>